<keyword evidence="6" id="KW-0413">Isomerase</keyword>
<comment type="caution">
    <text evidence="6">The sequence shown here is derived from an EMBL/GenBank/DDBJ whole genome shotgun (WGS) entry which is preliminary data.</text>
</comment>
<evidence type="ECO:0000313" key="6">
    <source>
        <dbReference type="EMBL" id="MET3730618.1"/>
    </source>
</evidence>
<dbReference type="InterPro" id="IPR013766">
    <property type="entry name" value="Thioredoxin_domain"/>
</dbReference>
<dbReference type="InterPro" id="IPR050553">
    <property type="entry name" value="Thioredoxin_ResA/DsbE_sf"/>
</dbReference>
<evidence type="ECO:0000256" key="1">
    <source>
        <dbReference type="ARBA" id="ARBA00004196"/>
    </source>
</evidence>
<keyword evidence="2" id="KW-0201">Cytochrome c-type biogenesis</keyword>
<reference evidence="6 7" key="1">
    <citation type="submission" date="2024-06" db="EMBL/GenBank/DDBJ databases">
        <title>Genomic Encyclopedia of Type Strains, Phase IV (KMG-IV): sequencing the most valuable type-strain genomes for metagenomic binning, comparative biology and taxonomic classification.</title>
        <authorList>
            <person name="Goeker M."/>
        </authorList>
    </citation>
    <scope>NUCLEOTIDE SEQUENCE [LARGE SCALE GENOMIC DNA]</scope>
    <source>
        <strain evidence="6 7">DSM 29388</strain>
    </source>
</reference>
<feature type="domain" description="Thioredoxin" evidence="5">
    <location>
        <begin position="303"/>
        <end position="445"/>
    </location>
</feature>
<gene>
    <name evidence="6" type="ORF">ABID46_000170</name>
</gene>
<organism evidence="6 7">
    <name type="scientific">Moheibacter stercoris</name>
    <dbReference type="NCBI Taxonomy" id="1628251"/>
    <lineage>
        <taxon>Bacteria</taxon>
        <taxon>Pseudomonadati</taxon>
        <taxon>Bacteroidota</taxon>
        <taxon>Flavobacteriia</taxon>
        <taxon>Flavobacteriales</taxon>
        <taxon>Weeksellaceae</taxon>
        <taxon>Moheibacter</taxon>
    </lineage>
</organism>
<dbReference type="PANTHER" id="PTHR42852:SF6">
    <property type="entry name" value="THIOL:DISULFIDE INTERCHANGE PROTEIN DSBE"/>
    <property type="match status" value="1"/>
</dbReference>
<dbReference type="Gene3D" id="3.40.30.10">
    <property type="entry name" value="Glutaredoxin"/>
    <property type="match status" value="1"/>
</dbReference>
<dbReference type="PANTHER" id="PTHR42852">
    <property type="entry name" value="THIOL:DISULFIDE INTERCHANGE PROTEIN DSBE"/>
    <property type="match status" value="1"/>
</dbReference>
<evidence type="ECO:0000256" key="2">
    <source>
        <dbReference type="ARBA" id="ARBA00022748"/>
    </source>
</evidence>
<protein>
    <submittedName>
        <fullName evidence="6">Thiol-disulfide isomerase/thioredoxin</fullName>
    </submittedName>
</protein>
<dbReference type="EMBL" id="JBEPMO010000001">
    <property type="protein sequence ID" value="MET3730618.1"/>
    <property type="molecule type" value="Genomic_DNA"/>
</dbReference>
<dbReference type="CDD" id="cd02966">
    <property type="entry name" value="TlpA_like_family"/>
    <property type="match status" value="1"/>
</dbReference>
<evidence type="ECO:0000256" key="3">
    <source>
        <dbReference type="ARBA" id="ARBA00023157"/>
    </source>
</evidence>
<dbReference type="Proteomes" id="UP001549146">
    <property type="component" value="Unassembled WGS sequence"/>
</dbReference>
<dbReference type="GO" id="GO:0016853">
    <property type="term" value="F:isomerase activity"/>
    <property type="evidence" value="ECO:0007669"/>
    <property type="project" value="UniProtKB-KW"/>
</dbReference>
<keyword evidence="3" id="KW-1015">Disulfide bond</keyword>
<dbReference type="InterPro" id="IPR036249">
    <property type="entry name" value="Thioredoxin-like_sf"/>
</dbReference>
<keyword evidence="4" id="KW-0676">Redox-active center</keyword>
<dbReference type="InterPro" id="IPR013740">
    <property type="entry name" value="Redoxin"/>
</dbReference>
<dbReference type="RefSeq" id="WP_354505783.1">
    <property type="nucleotide sequence ID" value="NZ_JBEPMO010000001.1"/>
</dbReference>
<evidence type="ECO:0000313" key="7">
    <source>
        <dbReference type="Proteomes" id="UP001549146"/>
    </source>
</evidence>
<name>A0ABV2LPW2_9FLAO</name>
<proteinExistence type="predicted"/>
<evidence type="ECO:0000259" key="5">
    <source>
        <dbReference type="PROSITE" id="PS51352"/>
    </source>
</evidence>
<dbReference type="SUPFAM" id="SSF52833">
    <property type="entry name" value="Thioredoxin-like"/>
    <property type="match status" value="1"/>
</dbReference>
<sequence>MKNIILSIIIITSIVSCTQKEKEFTRIAGKLENIQTDSIYLIKDNYRKAIAVTNNAFSDTLNLEDASYLTLKMGNESTQIFLHPSDSLHVTVNGEQFDESVKYAGNSAAENNYLAADYLAEEQAMQDPKAFFSMDPVAFKQKLKELRDASNQLLDQSQSSAIFKEYQKKNNEARYLSALIQYPEAYQYFAGQPVNLPSDFTEEFETYDFENEKDFINIPNYKDLVLMRLSELIEGVPHSEGKETLIGKIQSQKIKDAFLKGMIYQISSTNPDSKAIQDLIVKHSQDQDLVKKAQDKYNTIQAILPGKPSPTFDYTDINGKQVKLEDLKGKLVYVDVWATWCGPCIREIPSLKQLEADYHGKPVQVVSISIDVKRDFEKWQNMVKEKDLKGIQLFADNDWKSEFVQSYAIDGIPRFILIDQNGNILDSDAPRPSDPEIRTLIDANL</sequence>
<accession>A0ABV2LPW2</accession>
<dbReference type="PROSITE" id="PS51352">
    <property type="entry name" value="THIOREDOXIN_2"/>
    <property type="match status" value="1"/>
</dbReference>
<dbReference type="PROSITE" id="PS51257">
    <property type="entry name" value="PROKAR_LIPOPROTEIN"/>
    <property type="match status" value="1"/>
</dbReference>
<comment type="subcellular location">
    <subcellularLocation>
        <location evidence="1">Cell envelope</location>
    </subcellularLocation>
</comment>
<keyword evidence="7" id="KW-1185">Reference proteome</keyword>
<evidence type="ECO:0000256" key="4">
    <source>
        <dbReference type="ARBA" id="ARBA00023284"/>
    </source>
</evidence>
<dbReference type="Pfam" id="PF08534">
    <property type="entry name" value="Redoxin"/>
    <property type="match status" value="1"/>
</dbReference>